<comment type="similarity">
    <text evidence="2 6">Belongs to the zinc-containing alcohol dehydrogenase family.</text>
</comment>
<comment type="cofactor">
    <cofactor evidence="1 6">
        <name>Zn(2+)</name>
        <dbReference type="ChEBI" id="CHEBI:29105"/>
    </cofactor>
</comment>
<keyword evidence="11" id="KW-1185">Reference proteome</keyword>
<gene>
    <name evidence="10" type="ORF">GCM10023175_04310</name>
</gene>
<feature type="domain" description="Alcohol dehydrogenase-like C-terminal" evidence="8">
    <location>
        <begin position="182"/>
        <end position="294"/>
    </location>
</feature>
<dbReference type="PROSITE" id="PS00059">
    <property type="entry name" value="ADH_ZINC"/>
    <property type="match status" value="1"/>
</dbReference>
<keyword evidence="3 6" id="KW-0479">Metal-binding</keyword>
<sequence length="361" mass="37726">MTVETIRTTRAAVLHGPEDLRIEELPLPALGPDDVLVQVDAVGVCGSDMHYFASGRNGQNVLRQPTVLGHEASGVVVDAGALVKTPIGTRVAVEPAVGCGRCATCRSGRYNLCPTGTCFGSPPTHGTIAQYKVVPARAVHPLPAEIATEVGSLVEPLAVAVWAVQRADVRMGHRVLVTGAGPIGILVAQVARAGGAAEVVVTDVNDDRLARAAELGATETVNTATTDLAHTGMDRLLECSAHPAALWQGIRALGPGTRATVVGQAAPAVDGLPLAFLQRWEIDLGTAFRYAHAFPTRDRPGGMRPGGPGRCAHRPVPARPGRGRPPRTRAGPDAPQGRRPPRRLTPPSRPRGAPPSEDAWT</sequence>
<organism evidence="10 11">
    <name type="scientific">Pseudonocardia xishanensis</name>
    <dbReference type="NCBI Taxonomy" id="630995"/>
    <lineage>
        <taxon>Bacteria</taxon>
        <taxon>Bacillati</taxon>
        <taxon>Actinomycetota</taxon>
        <taxon>Actinomycetes</taxon>
        <taxon>Pseudonocardiales</taxon>
        <taxon>Pseudonocardiaceae</taxon>
        <taxon>Pseudonocardia</taxon>
    </lineage>
</organism>
<dbReference type="InterPro" id="IPR013154">
    <property type="entry name" value="ADH-like_N"/>
</dbReference>
<evidence type="ECO:0000256" key="2">
    <source>
        <dbReference type="ARBA" id="ARBA00008072"/>
    </source>
</evidence>
<evidence type="ECO:0000256" key="3">
    <source>
        <dbReference type="ARBA" id="ARBA00022723"/>
    </source>
</evidence>
<accession>A0ABP8RFC1</accession>
<dbReference type="PANTHER" id="PTHR43161">
    <property type="entry name" value="SORBITOL DEHYDROGENASE"/>
    <property type="match status" value="1"/>
</dbReference>
<dbReference type="SUPFAM" id="SSF50129">
    <property type="entry name" value="GroES-like"/>
    <property type="match status" value="1"/>
</dbReference>
<feature type="region of interest" description="Disordered" evidence="7">
    <location>
        <begin position="294"/>
        <end position="361"/>
    </location>
</feature>
<dbReference type="SUPFAM" id="SSF51735">
    <property type="entry name" value="NAD(P)-binding Rossmann-fold domains"/>
    <property type="match status" value="1"/>
</dbReference>
<evidence type="ECO:0000259" key="9">
    <source>
        <dbReference type="Pfam" id="PF08240"/>
    </source>
</evidence>
<dbReference type="Proteomes" id="UP001501598">
    <property type="component" value="Unassembled WGS sequence"/>
</dbReference>
<evidence type="ECO:0000259" key="8">
    <source>
        <dbReference type="Pfam" id="PF00107"/>
    </source>
</evidence>
<dbReference type="Pfam" id="PF00107">
    <property type="entry name" value="ADH_zinc_N"/>
    <property type="match status" value="1"/>
</dbReference>
<dbReference type="InterPro" id="IPR013149">
    <property type="entry name" value="ADH-like_C"/>
</dbReference>
<evidence type="ECO:0000313" key="10">
    <source>
        <dbReference type="EMBL" id="GAA4536858.1"/>
    </source>
</evidence>
<dbReference type="InterPro" id="IPR002328">
    <property type="entry name" value="ADH_Zn_CS"/>
</dbReference>
<feature type="compositionally biased region" description="Low complexity" evidence="7">
    <location>
        <begin position="328"/>
        <end position="337"/>
    </location>
</feature>
<dbReference type="EMBL" id="BAABGT010000007">
    <property type="protein sequence ID" value="GAA4536858.1"/>
    <property type="molecule type" value="Genomic_DNA"/>
</dbReference>
<evidence type="ECO:0000313" key="11">
    <source>
        <dbReference type="Proteomes" id="UP001501598"/>
    </source>
</evidence>
<keyword evidence="5" id="KW-0560">Oxidoreductase</keyword>
<dbReference type="Gene3D" id="3.40.50.720">
    <property type="entry name" value="NAD(P)-binding Rossmann-like Domain"/>
    <property type="match status" value="1"/>
</dbReference>
<proteinExistence type="inferred from homology"/>
<keyword evidence="4 6" id="KW-0862">Zinc</keyword>
<feature type="compositionally biased region" description="Pro residues" evidence="7">
    <location>
        <begin position="343"/>
        <end position="353"/>
    </location>
</feature>
<evidence type="ECO:0000256" key="4">
    <source>
        <dbReference type="ARBA" id="ARBA00022833"/>
    </source>
</evidence>
<evidence type="ECO:0000256" key="1">
    <source>
        <dbReference type="ARBA" id="ARBA00001947"/>
    </source>
</evidence>
<dbReference type="Gene3D" id="3.90.180.10">
    <property type="entry name" value="Medium-chain alcohol dehydrogenases, catalytic domain"/>
    <property type="match status" value="1"/>
</dbReference>
<dbReference type="InterPro" id="IPR036291">
    <property type="entry name" value="NAD(P)-bd_dom_sf"/>
</dbReference>
<dbReference type="RefSeq" id="WP_345412110.1">
    <property type="nucleotide sequence ID" value="NZ_BAABGT010000007.1"/>
</dbReference>
<evidence type="ECO:0000256" key="5">
    <source>
        <dbReference type="ARBA" id="ARBA00023002"/>
    </source>
</evidence>
<comment type="caution">
    <text evidence="10">The sequence shown here is derived from an EMBL/GenBank/DDBJ whole genome shotgun (WGS) entry which is preliminary data.</text>
</comment>
<dbReference type="Pfam" id="PF08240">
    <property type="entry name" value="ADH_N"/>
    <property type="match status" value="1"/>
</dbReference>
<evidence type="ECO:0000256" key="7">
    <source>
        <dbReference type="SAM" id="MobiDB-lite"/>
    </source>
</evidence>
<protein>
    <submittedName>
        <fullName evidence="10">NAD(P)-dependent alcohol dehydrogenase</fullName>
    </submittedName>
</protein>
<dbReference type="InterPro" id="IPR011032">
    <property type="entry name" value="GroES-like_sf"/>
</dbReference>
<dbReference type="PANTHER" id="PTHR43161:SF9">
    <property type="entry name" value="SORBITOL DEHYDROGENASE"/>
    <property type="match status" value="1"/>
</dbReference>
<reference evidence="11" key="1">
    <citation type="journal article" date="2019" name="Int. J. Syst. Evol. Microbiol.">
        <title>The Global Catalogue of Microorganisms (GCM) 10K type strain sequencing project: providing services to taxonomists for standard genome sequencing and annotation.</title>
        <authorList>
            <consortium name="The Broad Institute Genomics Platform"/>
            <consortium name="The Broad Institute Genome Sequencing Center for Infectious Disease"/>
            <person name="Wu L."/>
            <person name="Ma J."/>
        </authorList>
    </citation>
    <scope>NUCLEOTIDE SEQUENCE [LARGE SCALE GENOMIC DNA]</scope>
    <source>
        <strain evidence="11">JCM 17906</strain>
    </source>
</reference>
<evidence type="ECO:0000256" key="6">
    <source>
        <dbReference type="RuleBase" id="RU361277"/>
    </source>
</evidence>
<name>A0ABP8RFC1_9PSEU</name>
<feature type="domain" description="Alcohol dehydrogenase-like N-terminal" evidence="9">
    <location>
        <begin position="31"/>
        <end position="143"/>
    </location>
</feature>